<evidence type="ECO:0000313" key="3">
    <source>
        <dbReference type="Proteomes" id="UP001596494"/>
    </source>
</evidence>
<dbReference type="InterPro" id="IPR000182">
    <property type="entry name" value="GNAT_dom"/>
</dbReference>
<dbReference type="EC" id="2.3.-.-" evidence="2"/>
<dbReference type="PROSITE" id="PS51186">
    <property type="entry name" value="GNAT"/>
    <property type="match status" value="1"/>
</dbReference>
<evidence type="ECO:0000259" key="1">
    <source>
        <dbReference type="PROSITE" id="PS51186"/>
    </source>
</evidence>
<keyword evidence="2" id="KW-0808">Transferase</keyword>
<protein>
    <submittedName>
        <fullName evidence="2">GNAT family N-acetyltransferase</fullName>
        <ecNumber evidence="2">2.3.-.-</ecNumber>
    </submittedName>
</protein>
<evidence type="ECO:0000313" key="2">
    <source>
        <dbReference type="EMBL" id="MFC7319779.1"/>
    </source>
</evidence>
<accession>A0ABW2JZ65</accession>
<gene>
    <name evidence="2" type="ORF">ACFQMN_02620</name>
</gene>
<proteinExistence type="predicted"/>
<reference evidence="3" key="1">
    <citation type="journal article" date="2019" name="Int. J. Syst. Evol. Microbiol.">
        <title>The Global Catalogue of Microorganisms (GCM) 10K type strain sequencing project: providing services to taxonomists for standard genome sequencing and annotation.</title>
        <authorList>
            <consortium name="The Broad Institute Genomics Platform"/>
            <consortium name="The Broad Institute Genome Sequencing Center for Infectious Disease"/>
            <person name="Wu L."/>
            <person name="Ma J."/>
        </authorList>
    </citation>
    <scope>NUCLEOTIDE SEQUENCE [LARGE SCALE GENOMIC DNA]</scope>
    <source>
        <strain evidence="3">CCUG 73951</strain>
    </source>
</reference>
<keyword evidence="2" id="KW-0012">Acyltransferase</keyword>
<name>A0ABW2JZ65_9BACI</name>
<dbReference type="SUPFAM" id="SSF55729">
    <property type="entry name" value="Acyl-CoA N-acyltransferases (Nat)"/>
    <property type="match status" value="1"/>
</dbReference>
<dbReference type="Gene3D" id="3.40.630.30">
    <property type="match status" value="1"/>
</dbReference>
<dbReference type="Proteomes" id="UP001596494">
    <property type="component" value="Unassembled WGS sequence"/>
</dbReference>
<dbReference type="Pfam" id="PF00583">
    <property type="entry name" value="Acetyltransf_1"/>
    <property type="match status" value="1"/>
</dbReference>
<organism evidence="2 3">
    <name type="scientific">Halobacillus campisalis</name>
    <dbReference type="NCBI Taxonomy" id="435909"/>
    <lineage>
        <taxon>Bacteria</taxon>
        <taxon>Bacillati</taxon>
        <taxon>Bacillota</taxon>
        <taxon>Bacilli</taxon>
        <taxon>Bacillales</taxon>
        <taxon>Bacillaceae</taxon>
        <taxon>Halobacillus</taxon>
    </lineage>
</organism>
<feature type="domain" description="N-acetyltransferase" evidence="1">
    <location>
        <begin position="9"/>
        <end position="159"/>
    </location>
</feature>
<dbReference type="GO" id="GO:0016746">
    <property type="term" value="F:acyltransferase activity"/>
    <property type="evidence" value="ECO:0007669"/>
    <property type="project" value="UniProtKB-KW"/>
</dbReference>
<dbReference type="EMBL" id="JBHTBY010000001">
    <property type="protein sequence ID" value="MFC7319779.1"/>
    <property type="molecule type" value="Genomic_DNA"/>
</dbReference>
<comment type="caution">
    <text evidence="2">The sequence shown here is derived from an EMBL/GenBank/DDBJ whole genome shotgun (WGS) entry which is preliminary data.</text>
</comment>
<sequence length="160" mass="17977">MTPANSVQLKLFSNRYVDALHAFKLPEEQERFTALPNRFSEVAEGEHRVVIVSNDVPVGFFLLHETDRVKEFSANPHAMLLTALSINHPEQGKGYARQGMLLLEGFVREKFPQCNEIVLAVNHTNIAAQKLYSKAGFHDTGKRILGPIGEQFLMKKCLAT</sequence>
<dbReference type="RefSeq" id="WP_289215558.1">
    <property type="nucleotide sequence ID" value="NZ_JAPVRC010000003.1"/>
</dbReference>
<dbReference type="InterPro" id="IPR016181">
    <property type="entry name" value="Acyl_CoA_acyltransferase"/>
</dbReference>
<keyword evidence="3" id="KW-1185">Reference proteome</keyword>